<organism evidence="2 3">
    <name type="scientific">Streptomyces griseomycini</name>
    <dbReference type="NCBI Taxonomy" id="66895"/>
    <lineage>
        <taxon>Bacteria</taxon>
        <taxon>Bacillati</taxon>
        <taxon>Actinomycetota</taxon>
        <taxon>Actinomycetes</taxon>
        <taxon>Kitasatosporales</taxon>
        <taxon>Streptomycetaceae</taxon>
        <taxon>Streptomyces</taxon>
    </lineage>
</organism>
<gene>
    <name evidence="2" type="ORF">FHS37_006959</name>
</gene>
<reference evidence="2 3" key="1">
    <citation type="submission" date="2020-08" db="EMBL/GenBank/DDBJ databases">
        <title>Genomic Encyclopedia of Type Strains, Phase III (KMG-III): the genomes of soil and plant-associated and newly described type strains.</title>
        <authorList>
            <person name="Whitman W."/>
        </authorList>
    </citation>
    <scope>NUCLEOTIDE SEQUENCE [LARGE SCALE GENOMIC DNA]</scope>
    <source>
        <strain evidence="2 3">CECT 3273</strain>
    </source>
</reference>
<feature type="compositionally biased region" description="Low complexity" evidence="1">
    <location>
        <begin position="56"/>
        <end position="75"/>
    </location>
</feature>
<comment type="caution">
    <text evidence="2">The sequence shown here is derived from an EMBL/GenBank/DDBJ whole genome shotgun (WGS) entry which is preliminary data.</text>
</comment>
<dbReference type="AlphaFoldDB" id="A0A7W7VAH1"/>
<accession>A0A7W7VAH1</accession>
<evidence type="ECO:0000313" key="2">
    <source>
        <dbReference type="EMBL" id="MBB4902862.1"/>
    </source>
</evidence>
<feature type="compositionally biased region" description="Polar residues" evidence="1">
    <location>
        <begin position="1"/>
        <end position="11"/>
    </location>
</feature>
<proteinExistence type="predicted"/>
<feature type="region of interest" description="Disordered" evidence="1">
    <location>
        <begin position="1"/>
        <end position="222"/>
    </location>
</feature>
<sequence length="285" mass="29691">MATILPTASDNGSRDRPGQPSPSVPRLPCPALPGYANTPEACGGSAGRGPVRECSSGRPSGSAGGSESSPGRSDQGSGGLGRRRGKGGTCDDAGRRSSRHRPCRDPSVPLSPGSGARERRHPAGRAVGRGRWDGLPLAEGRPGARSWALGARSRAAPGEQRRTSRPGLCLARRGGRPCPRRRRLAARSTRAPRPPTPRWSSVGRRRSTSRLSLPRVPPASAVTAGSSVRGTICFARTGPDASARDTARTSTRACSKLACGVTRLRRLHRSLLERAASSRAGTTGP</sequence>
<feature type="compositionally biased region" description="Pro residues" evidence="1">
    <location>
        <begin position="19"/>
        <end position="31"/>
    </location>
</feature>
<keyword evidence="3" id="KW-1185">Reference proteome</keyword>
<evidence type="ECO:0000256" key="1">
    <source>
        <dbReference type="SAM" id="MobiDB-lite"/>
    </source>
</evidence>
<name>A0A7W7VAH1_9ACTN</name>
<dbReference type="Proteomes" id="UP000579523">
    <property type="component" value="Unassembled WGS sequence"/>
</dbReference>
<feature type="compositionally biased region" description="Basic residues" evidence="1">
    <location>
        <begin position="173"/>
        <end position="185"/>
    </location>
</feature>
<protein>
    <submittedName>
        <fullName evidence="2">Uncharacterized protein</fullName>
    </submittedName>
</protein>
<dbReference type="EMBL" id="JACHJI010000019">
    <property type="protein sequence ID" value="MBB4902862.1"/>
    <property type="molecule type" value="Genomic_DNA"/>
</dbReference>
<evidence type="ECO:0000313" key="3">
    <source>
        <dbReference type="Proteomes" id="UP000579523"/>
    </source>
</evidence>